<accession>A0A4Y2KL34</accession>
<reference evidence="2 3" key="1">
    <citation type="journal article" date="2019" name="Sci. Rep.">
        <title>Orb-weaving spider Araneus ventricosus genome elucidates the spidroin gene catalogue.</title>
        <authorList>
            <person name="Kono N."/>
            <person name="Nakamura H."/>
            <person name="Ohtoshi R."/>
            <person name="Moran D.A.P."/>
            <person name="Shinohara A."/>
            <person name="Yoshida Y."/>
            <person name="Fujiwara M."/>
            <person name="Mori M."/>
            <person name="Tomita M."/>
            <person name="Arakawa K."/>
        </authorList>
    </citation>
    <scope>NUCLEOTIDE SEQUENCE [LARGE SCALE GENOMIC DNA]</scope>
</reference>
<organism evidence="2 3">
    <name type="scientific">Araneus ventricosus</name>
    <name type="common">Orbweaver spider</name>
    <name type="synonym">Epeira ventricosa</name>
    <dbReference type="NCBI Taxonomy" id="182803"/>
    <lineage>
        <taxon>Eukaryota</taxon>
        <taxon>Metazoa</taxon>
        <taxon>Ecdysozoa</taxon>
        <taxon>Arthropoda</taxon>
        <taxon>Chelicerata</taxon>
        <taxon>Arachnida</taxon>
        <taxon>Araneae</taxon>
        <taxon>Araneomorphae</taxon>
        <taxon>Entelegynae</taxon>
        <taxon>Araneoidea</taxon>
        <taxon>Araneidae</taxon>
        <taxon>Araneus</taxon>
    </lineage>
</organism>
<comment type="caution">
    <text evidence="2">The sequence shown here is derived from an EMBL/GenBank/DDBJ whole genome shotgun (WGS) entry which is preliminary data.</text>
</comment>
<sequence length="90" mass="10714">METYIKTNQTHLISDLNVETVDDEKNIENVIDKNKGYFECDLCAQGRERFPDQSFRNRQRSFSEGDRGRAFGENEFQPRRRRFVGLSQDY</sequence>
<feature type="compositionally biased region" description="Basic and acidic residues" evidence="1">
    <location>
        <begin position="61"/>
        <end position="73"/>
    </location>
</feature>
<name>A0A4Y2KL34_ARAVE</name>
<feature type="region of interest" description="Disordered" evidence="1">
    <location>
        <begin position="54"/>
        <end position="73"/>
    </location>
</feature>
<evidence type="ECO:0000313" key="3">
    <source>
        <dbReference type="Proteomes" id="UP000499080"/>
    </source>
</evidence>
<dbReference type="Proteomes" id="UP000499080">
    <property type="component" value="Unassembled WGS sequence"/>
</dbReference>
<dbReference type="EMBL" id="BGPR01004760">
    <property type="protein sequence ID" value="GBN03048.1"/>
    <property type="molecule type" value="Genomic_DNA"/>
</dbReference>
<keyword evidence="3" id="KW-1185">Reference proteome</keyword>
<proteinExistence type="predicted"/>
<evidence type="ECO:0000313" key="2">
    <source>
        <dbReference type="EMBL" id="GBN03048.1"/>
    </source>
</evidence>
<gene>
    <name evidence="2" type="ORF">AVEN_169987_1</name>
</gene>
<dbReference type="AlphaFoldDB" id="A0A4Y2KL34"/>
<protein>
    <submittedName>
        <fullName evidence="2">Uncharacterized protein</fullName>
    </submittedName>
</protein>
<evidence type="ECO:0000256" key="1">
    <source>
        <dbReference type="SAM" id="MobiDB-lite"/>
    </source>
</evidence>